<sequence length="1363" mass="159505">MTMESEQRLSSSDSTIVGIVENIRKSASDSWNYRGLELSNEMLVLLISHPNIDKAAAALDVTIGSLADPRDIPGIAHFLEHMLFMGSSKYPGENEYSKLIVGNGGYSNAFTSDDHTNFNFDINPSLLADALDIFAQFFISPLFAASSIDRELEAVNSEYETNLFKDTWRISQLEKSTSDPKHPYSGFSIGNRESLRIIPKQRGIDIRQVLLDFYKTEYSSNRMSLAVLGNQSLDELQSLVIKSFKEVQNKNLEKPKYPSDPYGESKRKTICYHVPVNESRQLTINWVIPDQRELYYCKPELYLSHLIGHQGDGSLSSYLKTLGLAIELVAGESHSAPGFNFFSIDIQLTIEGLNQWERILYSVYQYLAMLRKEGPKEWIFNEGKNINQMEFQFEEKGQPRHIVSNLAGRMRDYPLSECLSGPYEMREFRPDLINELLNEYLIPTKMRVFLTSKKFLSIATEKEKWYGTQYKQEYLSEELIKQCETCEINCEFYLPTPNQFIPTNFQLFSKKKNLARPQIPTKIKENEYYRLYYAEDSFYRFPKAYIYFEFRNPLVYVDPIHSNLTTLYVELINDSLAEFVYPAQLGGLDYELYDCNDSIQLSISGFNHKIKELLNIIIDHMINIKIEVEQFEIIKEKFKQSLQFFRRCVPSTMAKFGLTYLTAEYDWNNNELLSCLDGTLKKVNFEKKNFFIFLCYDITMHDVESFITRVLKHFYIDSLMYGNLTKNQAIEYMTLVEQKFKEKSFYQPLFPSMWFNQRELALPNGCHYAYTMFNDAYKLNAIIIYLQCFQETPENNALLGLFSYLVKQPCFNQLRTKEQLGYVINSQLWRSCGVQDFSVTVQSARELGYINQRIELFIGSIRDDISTMSDELFKKQREGFIVKKVEVPKNMHDQGNQFWSEIINHQFYFDRPPLETEIIKALERDDLLRFYDHYISPRSIYRRKLSIHVNPSSFALQMQTDETNTVENKDELTDIIHGESSSIINKEDVTVTTETSHETIQSTEQSPIIDKSTETENILAKQEIDLPEQAIEYMTLVEQKFQEKSFYQPFFPSMWFNQRELILPDGCNYAYTMFNDAYKLNSIIIYLQCFQETLENNALLGLFSYLVKQPCFNQLRTKEQLGYIINSQLWRSCSVQGFSVTVQSARELGYINQRIELFIDSIRDYIMTMSDELFKKQREGYIVKKVEIPKNMHDQGNQFWNEIISHQFYFDRPPLETEIIKTLERDDLLRFYDHYISPRSIYRRKLSVHVNPSSFALQMQTNETNTVENEDELTDIIHEESSSIINEEDIAVTTETSHETIQSTEQPPIIDKLTETENILVKQEIDLPEFEWIDNVHIWKSKLLCYPLAQSYEKLDVPVLYKL</sequence>
<feature type="domain" description="Peptidase M16 middle/third" evidence="9">
    <location>
        <begin position="391"/>
        <end position="674"/>
    </location>
</feature>
<evidence type="ECO:0000259" key="7">
    <source>
        <dbReference type="Pfam" id="PF00675"/>
    </source>
</evidence>
<evidence type="ECO:0000259" key="9">
    <source>
        <dbReference type="Pfam" id="PF16187"/>
    </source>
</evidence>
<gene>
    <name evidence="11" type="ORF">ZHD862_LOCUS3416</name>
</gene>
<dbReference type="InterPro" id="IPR050626">
    <property type="entry name" value="Peptidase_M16"/>
</dbReference>
<dbReference type="SUPFAM" id="SSF63411">
    <property type="entry name" value="LuxS/MPP-like metallohydrolase"/>
    <property type="match status" value="5"/>
</dbReference>
<accession>A0A813U257</accession>
<dbReference type="GO" id="GO:0005829">
    <property type="term" value="C:cytosol"/>
    <property type="evidence" value="ECO:0007669"/>
    <property type="project" value="TreeGrafter"/>
</dbReference>
<dbReference type="InterPro" id="IPR054734">
    <property type="entry name" value="PqqF-like_C_4"/>
</dbReference>
<feature type="domain" description="Coenzyme PQQ synthesis protein F-like C-terminal lobe" evidence="10">
    <location>
        <begin position="802"/>
        <end position="899"/>
    </location>
</feature>
<name>A0A813U257_9BILA</name>
<dbReference type="Gene3D" id="3.30.830.10">
    <property type="entry name" value="Metalloenzyme, LuxS/M16 peptidase-like"/>
    <property type="match status" value="5"/>
</dbReference>
<dbReference type="Pfam" id="PF05193">
    <property type="entry name" value="Peptidase_M16_C"/>
    <property type="match status" value="1"/>
</dbReference>
<dbReference type="InterPro" id="IPR001431">
    <property type="entry name" value="Pept_M16_Zn_BS"/>
</dbReference>
<proteinExistence type="inferred from homology"/>
<keyword evidence="5" id="KW-0862">Zinc</keyword>
<dbReference type="GO" id="GO:0005739">
    <property type="term" value="C:mitochondrion"/>
    <property type="evidence" value="ECO:0007669"/>
    <property type="project" value="TreeGrafter"/>
</dbReference>
<dbReference type="PANTHER" id="PTHR43690:SF18">
    <property type="entry name" value="INSULIN-DEGRADING ENZYME-RELATED"/>
    <property type="match status" value="1"/>
</dbReference>
<dbReference type="Pfam" id="PF16187">
    <property type="entry name" value="Peptidase_M16_M"/>
    <property type="match status" value="1"/>
</dbReference>
<dbReference type="InterPro" id="IPR007863">
    <property type="entry name" value="Peptidase_M16_C"/>
</dbReference>
<dbReference type="FunFam" id="3.30.830.10:FF:000005">
    <property type="entry name" value="nardilysin isoform X1"/>
    <property type="match status" value="1"/>
</dbReference>
<dbReference type="InterPro" id="IPR032632">
    <property type="entry name" value="Peptidase_M16_M"/>
</dbReference>
<dbReference type="FunFam" id="3.30.830.10:FF:000004">
    <property type="entry name" value="Putative insulin-degrading enzyme"/>
    <property type="match status" value="1"/>
</dbReference>
<organism evidence="11 12">
    <name type="scientific">Rotaria sordida</name>
    <dbReference type="NCBI Taxonomy" id="392033"/>
    <lineage>
        <taxon>Eukaryota</taxon>
        <taxon>Metazoa</taxon>
        <taxon>Spiralia</taxon>
        <taxon>Gnathifera</taxon>
        <taxon>Rotifera</taxon>
        <taxon>Eurotatoria</taxon>
        <taxon>Bdelloidea</taxon>
        <taxon>Philodinida</taxon>
        <taxon>Philodinidae</taxon>
        <taxon>Rotaria</taxon>
    </lineage>
</organism>
<feature type="domain" description="Peptidase M16 C-terminal" evidence="8">
    <location>
        <begin position="207"/>
        <end position="386"/>
    </location>
</feature>
<dbReference type="InterPro" id="IPR011765">
    <property type="entry name" value="Pept_M16_N"/>
</dbReference>
<keyword evidence="6" id="KW-0482">Metalloprotease</keyword>
<evidence type="ECO:0000256" key="4">
    <source>
        <dbReference type="ARBA" id="ARBA00022801"/>
    </source>
</evidence>
<evidence type="ECO:0008006" key="13">
    <source>
        <dbReference type="Google" id="ProtNLM"/>
    </source>
</evidence>
<dbReference type="GO" id="GO:0043171">
    <property type="term" value="P:peptide catabolic process"/>
    <property type="evidence" value="ECO:0007669"/>
    <property type="project" value="TreeGrafter"/>
</dbReference>
<dbReference type="PANTHER" id="PTHR43690">
    <property type="entry name" value="NARDILYSIN"/>
    <property type="match status" value="1"/>
</dbReference>
<evidence type="ECO:0000256" key="5">
    <source>
        <dbReference type="ARBA" id="ARBA00022833"/>
    </source>
</evidence>
<dbReference type="Proteomes" id="UP000663864">
    <property type="component" value="Unassembled WGS sequence"/>
</dbReference>
<dbReference type="EMBL" id="CAJNOT010000074">
    <property type="protein sequence ID" value="CAF0821666.1"/>
    <property type="molecule type" value="Genomic_DNA"/>
</dbReference>
<reference evidence="11" key="1">
    <citation type="submission" date="2021-02" db="EMBL/GenBank/DDBJ databases">
        <authorList>
            <person name="Nowell W R."/>
        </authorList>
    </citation>
    <scope>NUCLEOTIDE SEQUENCE</scope>
</reference>
<evidence type="ECO:0000256" key="3">
    <source>
        <dbReference type="ARBA" id="ARBA00022723"/>
    </source>
</evidence>
<feature type="domain" description="Coenzyme PQQ synthesis protein F-like C-terminal lobe" evidence="10">
    <location>
        <begin position="1103"/>
        <end position="1200"/>
    </location>
</feature>
<dbReference type="GO" id="GO:0004222">
    <property type="term" value="F:metalloendopeptidase activity"/>
    <property type="evidence" value="ECO:0007669"/>
    <property type="project" value="InterPro"/>
</dbReference>
<keyword evidence="4" id="KW-0378">Hydrolase</keyword>
<keyword evidence="3" id="KW-0479">Metal-binding</keyword>
<comment type="similarity">
    <text evidence="1">Belongs to the peptidase M16 family.</text>
</comment>
<keyword evidence="2" id="KW-0645">Protease</keyword>
<evidence type="ECO:0000256" key="6">
    <source>
        <dbReference type="ARBA" id="ARBA00023049"/>
    </source>
</evidence>
<protein>
    <recommendedName>
        <fullName evidence="13">Insulin-degrading enzyme</fullName>
    </recommendedName>
</protein>
<dbReference type="PROSITE" id="PS00143">
    <property type="entry name" value="INSULINASE"/>
    <property type="match status" value="1"/>
</dbReference>
<dbReference type="Pfam" id="PF00675">
    <property type="entry name" value="Peptidase_M16"/>
    <property type="match status" value="1"/>
</dbReference>
<evidence type="ECO:0000256" key="1">
    <source>
        <dbReference type="ARBA" id="ARBA00007261"/>
    </source>
</evidence>
<feature type="domain" description="Peptidase M16 N-terminal" evidence="7">
    <location>
        <begin position="44"/>
        <end position="181"/>
    </location>
</feature>
<dbReference type="GO" id="GO:0051603">
    <property type="term" value="P:proteolysis involved in protein catabolic process"/>
    <property type="evidence" value="ECO:0007669"/>
    <property type="project" value="TreeGrafter"/>
</dbReference>
<dbReference type="InterPro" id="IPR011249">
    <property type="entry name" value="Metalloenz_LuxS/M16"/>
</dbReference>
<dbReference type="GO" id="GO:0046872">
    <property type="term" value="F:metal ion binding"/>
    <property type="evidence" value="ECO:0007669"/>
    <property type="project" value="UniProtKB-KW"/>
</dbReference>
<evidence type="ECO:0000313" key="12">
    <source>
        <dbReference type="Proteomes" id="UP000663864"/>
    </source>
</evidence>
<evidence type="ECO:0000256" key="2">
    <source>
        <dbReference type="ARBA" id="ARBA00022670"/>
    </source>
</evidence>
<evidence type="ECO:0000259" key="10">
    <source>
        <dbReference type="Pfam" id="PF22456"/>
    </source>
</evidence>
<dbReference type="Pfam" id="PF22456">
    <property type="entry name" value="PqqF-like_C_4"/>
    <property type="match status" value="2"/>
</dbReference>
<comment type="caution">
    <text evidence="11">The sequence shown here is derived from an EMBL/GenBank/DDBJ whole genome shotgun (WGS) entry which is preliminary data.</text>
</comment>
<evidence type="ECO:0000313" key="11">
    <source>
        <dbReference type="EMBL" id="CAF0821666.1"/>
    </source>
</evidence>
<evidence type="ECO:0000259" key="8">
    <source>
        <dbReference type="Pfam" id="PF05193"/>
    </source>
</evidence>